<gene>
    <name evidence="2" type="ORF">D9756_002726</name>
</gene>
<sequence length="160" mass="18195">MSFKPEETYVIHNIVDPRPVQRTGLQRPLTLVNDANSYAKWIITNNGDRERYVIQNAATNCYADLQNKAAIVESSNPLTRWKIKVVSPSMYRIYDPVSQLFWTTHGDSNEVGANLKNRQNNPLNPSSDLPRAIFSRFRSVVGDSIGPLLRRIAFHVGLRL</sequence>
<dbReference type="Pfam" id="PF14200">
    <property type="entry name" value="RicinB_lectin_2"/>
    <property type="match status" value="1"/>
</dbReference>
<name>A0A8H5LLW8_9AGAR</name>
<reference evidence="2 3" key="1">
    <citation type="journal article" date="2020" name="ISME J.">
        <title>Uncovering the hidden diversity of litter-decomposition mechanisms in mushroom-forming fungi.</title>
        <authorList>
            <person name="Floudas D."/>
            <person name="Bentzer J."/>
            <person name="Ahren D."/>
            <person name="Johansson T."/>
            <person name="Persson P."/>
            <person name="Tunlid A."/>
        </authorList>
    </citation>
    <scope>NUCLEOTIDE SEQUENCE [LARGE SCALE GENOMIC DNA]</scope>
    <source>
        <strain evidence="2 3">CBS 146.42</strain>
    </source>
</reference>
<dbReference type="SUPFAM" id="SSF50370">
    <property type="entry name" value="Ricin B-like lectins"/>
    <property type="match status" value="1"/>
</dbReference>
<dbReference type="InterPro" id="IPR035992">
    <property type="entry name" value="Ricin_B-like_lectins"/>
</dbReference>
<evidence type="ECO:0000313" key="2">
    <source>
        <dbReference type="EMBL" id="KAF5362047.1"/>
    </source>
</evidence>
<organism evidence="2 3">
    <name type="scientific">Leucocoprinus leucothites</name>
    <dbReference type="NCBI Taxonomy" id="201217"/>
    <lineage>
        <taxon>Eukaryota</taxon>
        <taxon>Fungi</taxon>
        <taxon>Dikarya</taxon>
        <taxon>Basidiomycota</taxon>
        <taxon>Agaricomycotina</taxon>
        <taxon>Agaricomycetes</taxon>
        <taxon>Agaricomycetidae</taxon>
        <taxon>Agaricales</taxon>
        <taxon>Agaricineae</taxon>
        <taxon>Agaricaceae</taxon>
        <taxon>Leucocoprinus</taxon>
    </lineage>
</organism>
<dbReference type="Gene3D" id="2.80.10.50">
    <property type="match status" value="1"/>
</dbReference>
<dbReference type="OrthoDB" id="2974453at2759"/>
<accession>A0A8H5LLW8</accession>
<protein>
    <recommendedName>
        <fullName evidence="1">Ricin B lectin domain-containing protein</fullName>
    </recommendedName>
</protein>
<dbReference type="InterPro" id="IPR000772">
    <property type="entry name" value="Ricin_B_lectin"/>
</dbReference>
<evidence type="ECO:0000259" key="1">
    <source>
        <dbReference type="Pfam" id="PF14200"/>
    </source>
</evidence>
<feature type="domain" description="Ricin B lectin" evidence="1">
    <location>
        <begin position="39"/>
        <end position="115"/>
    </location>
</feature>
<dbReference type="EMBL" id="JAACJO010000002">
    <property type="protein sequence ID" value="KAF5362047.1"/>
    <property type="molecule type" value="Genomic_DNA"/>
</dbReference>
<keyword evidence="3" id="KW-1185">Reference proteome</keyword>
<proteinExistence type="predicted"/>
<evidence type="ECO:0000313" key="3">
    <source>
        <dbReference type="Proteomes" id="UP000559027"/>
    </source>
</evidence>
<dbReference type="AlphaFoldDB" id="A0A8H5LLW8"/>
<dbReference type="Proteomes" id="UP000559027">
    <property type="component" value="Unassembled WGS sequence"/>
</dbReference>
<comment type="caution">
    <text evidence="2">The sequence shown here is derived from an EMBL/GenBank/DDBJ whole genome shotgun (WGS) entry which is preliminary data.</text>
</comment>